<gene>
    <name evidence="3" type="ORF">CBRE1094_LOCUS14242</name>
</gene>
<dbReference type="SUPFAM" id="SSF49764">
    <property type="entry name" value="HSP20-like chaperones"/>
    <property type="match status" value="1"/>
</dbReference>
<reference evidence="3" key="1">
    <citation type="submission" date="2021-01" db="EMBL/GenBank/DDBJ databases">
        <authorList>
            <person name="Corre E."/>
            <person name="Pelletier E."/>
            <person name="Niang G."/>
            <person name="Scheremetjew M."/>
            <person name="Finn R."/>
            <person name="Kale V."/>
            <person name="Holt S."/>
            <person name="Cochrane G."/>
            <person name="Meng A."/>
            <person name="Brown T."/>
            <person name="Cohen L."/>
        </authorList>
    </citation>
    <scope>NUCLEOTIDE SEQUENCE</scope>
    <source>
        <strain evidence="3">UTEX LB 985</strain>
    </source>
</reference>
<evidence type="ECO:0000313" key="3">
    <source>
        <dbReference type="EMBL" id="CAD9445547.1"/>
    </source>
</evidence>
<sequence length="226" mass="24632">MRKARVQAIKDQQDRAERAAQDRYEEEERMRNIRRKEQTLKNREEALKLAAKLGATKDNVSDTIAKGGAEQLAKIMSLEQAREAAAAAARANPIAPKKVEAAAEMVVGSGVGKPAAVVAETTESLAKCGYWFEDASDELVKVTVPMEAACNGAPLPKEGAVSAHFTDMTFRLEVKVGTVTHVLTSGELYQRIDPKASCAKVRVKTKRVVLELAKMNKGKPWKTLSV</sequence>
<organism evidence="3">
    <name type="scientific">Haptolina brevifila</name>
    <dbReference type="NCBI Taxonomy" id="156173"/>
    <lineage>
        <taxon>Eukaryota</taxon>
        <taxon>Haptista</taxon>
        <taxon>Haptophyta</taxon>
        <taxon>Prymnesiophyceae</taxon>
        <taxon>Prymnesiales</taxon>
        <taxon>Prymnesiaceae</taxon>
        <taxon>Haptolina</taxon>
    </lineage>
</organism>
<dbReference type="Gene3D" id="2.60.40.790">
    <property type="match status" value="1"/>
</dbReference>
<evidence type="ECO:0000256" key="1">
    <source>
        <dbReference type="SAM" id="MobiDB-lite"/>
    </source>
</evidence>
<proteinExistence type="predicted"/>
<feature type="domain" description="CS" evidence="2">
    <location>
        <begin position="124"/>
        <end position="225"/>
    </location>
</feature>
<name>A0A7S2D623_9EUKA</name>
<feature type="region of interest" description="Disordered" evidence="1">
    <location>
        <begin position="1"/>
        <end position="29"/>
    </location>
</feature>
<dbReference type="PROSITE" id="PS51203">
    <property type="entry name" value="CS"/>
    <property type="match status" value="1"/>
</dbReference>
<dbReference type="InterPro" id="IPR008978">
    <property type="entry name" value="HSP20-like_chaperone"/>
</dbReference>
<accession>A0A7S2D623</accession>
<dbReference type="AlphaFoldDB" id="A0A7S2D623"/>
<protein>
    <recommendedName>
        <fullName evidence="2">CS domain-containing protein</fullName>
    </recommendedName>
</protein>
<dbReference type="CDD" id="cd06463">
    <property type="entry name" value="p23_like"/>
    <property type="match status" value="1"/>
</dbReference>
<evidence type="ECO:0000259" key="2">
    <source>
        <dbReference type="PROSITE" id="PS51203"/>
    </source>
</evidence>
<feature type="compositionally biased region" description="Basic and acidic residues" evidence="1">
    <location>
        <begin position="11"/>
        <end position="29"/>
    </location>
</feature>
<dbReference type="EMBL" id="HBGU01026253">
    <property type="protein sequence ID" value="CAD9445547.1"/>
    <property type="molecule type" value="Transcribed_RNA"/>
</dbReference>
<dbReference type="InterPro" id="IPR007052">
    <property type="entry name" value="CS_dom"/>
</dbReference>